<feature type="transmembrane region" description="Helical" evidence="6">
    <location>
        <begin position="510"/>
        <end position="534"/>
    </location>
</feature>
<dbReference type="InterPro" id="IPR050833">
    <property type="entry name" value="Poly_Biosynth_Transport"/>
</dbReference>
<feature type="transmembrane region" description="Helical" evidence="6">
    <location>
        <begin position="12"/>
        <end position="30"/>
    </location>
</feature>
<dbReference type="InterPro" id="IPR024923">
    <property type="entry name" value="PG_synth_SpoVB"/>
</dbReference>
<organism evidence="7 8">
    <name type="scientific">Paenibacillus beijingensis</name>
    <dbReference type="NCBI Taxonomy" id="1126833"/>
    <lineage>
        <taxon>Bacteria</taxon>
        <taxon>Bacillati</taxon>
        <taxon>Bacillota</taxon>
        <taxon>Bacilli</taxon>
        <taxon>Bacillales</taxon>
        <taxon>Paenibacillaceae</taxon>
        <taxon>Paenibacillus</taxon>
    </lineage>
</organism>
<name>A0A0D5NKV1_9BACL</name>
<feature type="transmembrane region" description="Helical" evidence="6">
    <location>
        <begin position="352"/>
        <end position="375"/>
    </location>
</feature>
<feature type="transmembrane region" description="Helical" evidence="6">
    <location>
        <begin position="262"/>
        <end position="282"/>
    </location>
</feature>
<keyword evidence="4 6" id="KW-1133">Transmembrane helix</keyword>
<feature type="transmembrane region" description="Helical" evidence="6">
    <location>
        <begin position="88"/>
        <end position="111"/>
    </location>
</feature>
<feature type="transmembrane region" description="Helical" evidence="6">
    <location>
        <begin position="419"/>
        <end position="437"/>
    </location>
</feature>
<protein>
    <submittedName>
        <fullName evidence="7">Membrane protein</fullName>
    </submittedName>
</protein>
<evidence type="ECO:0000313" key="7">
    <source>
        <dbReference type="EMBL" id="AJY75750.1"/>
    </source>
</evidence>
<sequence>MVKKDSLIKGTLILAAAALVARFLGIFQRVPLDYMVGDDGDVYFAVANTVYMYLLIIATAGIPSAISKMVSERYALGRPAEAQQIYRAALIFGAVTGIVLAALLYALAPLYSSFIAKTPGADISVRAIAPALLLFPVIAMMRGYFQGRQMMAAGGISQIVEQIMRVVLGIGIALIVLNWGWGDRWIAAAATFGSVFGSIGAFAVMLWYGRKLKRMDAAEAALARRDTSSAAPDASAAAVESAAAAKTEQRVKLPFRSIYKEIFSMSLPVVVTAMTVQFLYLVDTSFFVRLTESYYSSYAAAKEAMGYLTFNAQAIAGIPPILAIALSQSIIPVISAANSVRNMDEVQRQASLVMRIVVFTGVPAALILTVAAYSVNGLLFSSPAGSGMVAALTAGTIFQITMMTSNSILFGLGKPRPAMIHTLLGFAVKIAASLALAPLLGGYGLVLASTLCFLLITVLNLRVVRSSVKLAVLGKRWPAYLLTIVVTAGAGYGVDVLVRGALEGALPPKLIYLLGCMATGLVTLGLYALLLIMLRVVTETEAKSFPGPLRKLLLPLVRRLGRSRAASVKAD</sequence>
<gene>
    <name evidence="7" type="ORF">VN24_15805</name>
</gene>
<accession>A0A0D5NKV1</accession>
<keyword evidence="3 6" id="KW-0812">Transmembrane</keyword>
<feature type="transmembrane region" description="Helical" evidence="6">
    <location>
        <begin position="162"/>
        <end position="179"/>
    </location>
</feature>
<dbReference type="HOGENOM" id="CLU_022017_2_1_9"/>
<feature type="transmembrane region" description="Helical" evidence="6">
    <location>
        <begin position="443"/>
        <end position="465"/>
    </location>
</feature>
<keyword evidence="5 6" id="KW-0472">Membrane</keyword>
<feature type="transmembrane region" description="Helical" evidence="6">
    <location>
        <begin position="314"/>
        <end position="340"/>
    </location>
</feature>
<dbReference type="GO" id="GO:0005886">
    <property type="term" value="C:plasma membrane"/>
    <property type="evidence" value="ECO:0007669"/>
    <property type="project" value="UniProtKB-SubCell"/>
</dbReference>
<evidence type="ECO:0000313" key="8">
    <source>
        <dbReference type="Proteomes" id="UP000032633"/>
    </source>
</evidence>
<feature type="transmembrane region" description="Helical" evidence="6">
    <location>
        <begin position="123"/>
        <end position="141"/>
    </location>
</feature>
<dbReference type="CDD" id="cd13124">
    <property type="entry name" value="MATE_SpoVB_like"/>
    <property type="match status" value="1"/>
</dbReference>
<dbReference type="EMBL" id="CP011058">
    <property type="protein sequence ID" value="AJY75750.1"/>
    <property type="molecule type" value="Genomic_DNA"/>
</dbReference>
<dbReference type="RefSeq" id="WP_045671178.1">
    <property type="nucleotide sequence ID" value="NZ_CP011058.1"/>
</dbReference>
<evidence type="ECO:0000256" key="3">
    <source>
        <dbReference type="ARBA" id="ARBA00022692"/>
    </source>
</evidence>
<evidence type="ECO:0000256" key="6">
    <source>
        <dbReference type="SAM" id="Phobius"/>
    </source>
</evidence>
<keyword evidence="8" id="KW-1185">Reference proteome</keyword>
<dbReference type="STRING" id="1126833.VN24_15805"/>
<evidence type="ECO:0000256" key="2">
    <source>
        <dbReference type="ARBA" id="ARBA00022475"/>
    </source>
</evidence>
<dbReference type="Proteomes" id="UP000032633">
    <property type="component" value="Chromosome"/>
</dbReference>
<reference evidence="7 8" key="1">
    <citation type="journal article" date="2015" name="J. Biotechnol.">
        <title>Complete genome sequence of Paenibacillus beijingensis 7188(T) (=DSM 24997(T)), a novel rhizobacterium from jujube garden soil.</title>
        <authorList>
            <person name="Kwak Y."/>
            <person name="Shin J.H."/>
        </authorList>
    </citation>
    <scope>NUCLEOTIDE SEQUENCE [LARGE SCALE GENOMIC DNA]</scope>
    <source>
        <strain evidence="7 8">DSM 24997</strain>
    </source>
</reference>
<keyword evidence="2" id="KW-1003">Cell membrane</keyword>
<dbReference type="PIRSF" id="PIRSF038958">
    <property type="entry name" value="PG_synth_SpoVB"/>
    <property type="match status" value="1"/>
</dbReference>
<reference evidence="8" key="2">
    <citation type="submission" date="2015-03" db="EMBL/GenBank/DDBJ databases">
        <title>Genome sequence of Paenibacillus beijingensis strain DSM 24997T.</title>
        <authorList>
            <person name="Kwak Y."/>
            <person name="Shin J.-H."/>
        </authorList>
    </citation>
    <scope>NUCLEOTIDE SEQUENCE [LARGE SCALE GENOMIC DNA]</scope>
    <source>
        <strain evidence="8">DSM 24997</strain>
    </source>
</reference>
<dbReference type="PANTHER" id="PTHR30250">
    <property type="entry name" value="PST FAMILY PREDICTED COLANIC ACID TRANSPORTER"/>
    <property type="match status" value="1"/>
</dbReference>
<feature type="transmembrane region" description="Helical" evidence="6">
    <location>
        <begin position="477"/>
        <end position="498"/>
    </location>
</feature>
<dbReference type="AlphaFoldDB" id="A0A0D5NKV1"/>
<evidence type="ECO:0000256" key="1">
    <source>
        <dbReference type="ARBA" id="ARBA00004651"/>
    </source>
</evidence>
<dbReference type="InterPro" id="IPR002797">
    <property type="entry name" value="Polysacc_synth"/>
</dbReference>
<evidence type="ECO:0000256" key="4">
    <source>
        <dbReference type="ARBA" id="ARBA00022989"/>
    </source>
</evidence>
<dbReference type="KEGG" id="pbj:VN24_15805"/>
<feature type="transmembrane region" description="Helical" evidence="6">
    <location>
        <begin position="387"/>
        <end position="412"/>
    </location>
</feature>
<evidence type="ECO:0000256" key="5">
    <source>
        <dbReference type="ARBA" id="ARBA00023136"/>
    </source>
</evidence>
<dbReference type="Pfam" id="PF01943">
    <property type="entry name" value="Polysacc_synt"/>
    <property type="match status" value="1"/>
</dbReference>
<comment type="subcellular location">
    <subcellularLocation>
        <location evidence="1">Cell membrane</location>
        <topology evidence="1">Multi-pass membrane protein</topology>
    </subcellularLocation>
</comment>
<feature type="transmembrane region" description="Helical" evidence="6">
    <location>
        <begin position="185"/>
        <end position="208"/>
    </location>
</feature>
<proteinExistence type="predicted"/>
<feature type="transmembrane region" description="Helical" evidence="6">
    <location>
        <begin position="42"/>
        <end position="67"/>
    </location>
</feature>
<dbReference type="OrthoDB" id="9775950at2"/>
<dbReference type="PATRIC" id="fig|1126833.4.peg.3460"/>
<dbReference type="PANTHER" id="PTHR30250:SF21">
    <property type="entry name" value="LIPID II FLIPPASE MURJ"/>
    <property type="match status" value="1"/>
</dbReference>